<evidence type="ECO:0000313" key="2">
    <source>
        <dbReference type="Proteomes" id="UP000316921"/>
    </source>
</evidence>
<sequence length="130" mass="13058">MASVFRKAGARVPARGIPGWARVVGRNRPATVIPDRGRLSLPIALLDGKGPTFPASAFEIPDPSALYSLGVSKAGGGSTTWSSERGTGDIAVQLAEGGLGSWPAAGTAPNLTITIALAGGGSHSWPLSVA</sequence>
<proteinExistence type="predicted"/>
<dbReference type="RefSeq" id="WP_145066082.1">
    <property type="nucleotide sequence ID" value="NZ_CP036287.1"/>
</dbReference>
<gene>
    <name evidence="1" type="ORF">Pla133_27920</name>
</gene>
<accession>A0A518BL53</accession>
<organism evidence="1 2">
    <name type="scientific">Engelhardtia mirabilis</name>
    <dbReference type="NCBI Taxonomy" id="2528011"/>
    <lineage>
        <taxon>Bacteria</taxon>
        <taxon>Pseudomonadati</taxon>
        <taxon>Planctomycetota</taxon>
        <taxon>Planctomycetia</taxon>
        <taxon>Planctomycetia incertae sedis</taxon>
        <taxon>Engelhardtia</taxon>
    </lineage>
</organism>
<protein>
    <submittedName>
        <fullName evidence="1">Uncharacterized protein</fullName>
    </submittedName>
</protein>
<evidence type="ECO:0000313" key="1">
    <source>
        <dbReference type="EMBL" id="QDU67704.1"/>
    </source>
</evidence>
<dbReference type="KEGG" id="pbap:Pla133_27920"/>
<dbReference type="Proteomes" id="UP000316921">
    <property type="component" value="Chromosome"/>
</dbReference>
<dbReference type="EMBL" id="CP036287">
    <property type="protein sequence ID" value="QDU67704.1"/>
    <property type="molecule type" value="Genomic_DNA"/>
</dbReference>
<dbReference type="AlphaFoldDB" id="A0A518BL53"/>
<reference evidence="1 2" key="1">
    <citation type="submission" date="2019-02" db="EMBL/GenBank/DDBJ databases">
        <title>Deep-cultivation of Planctomycetes and their phenomic and genomic characterization uncovers novel biology.</title>
        <authorList>
            <person name="Wiegand S."/>
            <person name="Jogler M."/>
            <person name="Boedeker C."/>
            <person name="Pinto D."/>
            <person name="Vollmers J."/>
            <person name="Rivas-Marin E."/>
            <person name="Kohn T."/>
            <person name="Peeters S.H."/>
            <person name="Heuer A."/>
            <person name="Rast P."/>
            <person name="Oberbeckmann S."/>
            <person name="Bunk B."/>
            <person name="Jeske O."/>
            <person name="Meyerdierks A."/>
            <person name="Storesund J.E."/>
            <person name="Kallscheuer N."/>
            <person name="Luecker S."/>
            <person name="Lage O.M."/>
            <person name="Pohl T."/>
            <person name="Merkel B.J."/>
            <person name="Hornburger P."/>
            <person name="Mueller R.-W."/>
            <person name="Bruemmer F."/>
            <person name="Labrenz M."/>
            <person name="Spormann A.M."/>
            <person name="Op den Camp H."/>
            <person name="Overmann J."/>
            <person name="Amann R."/>
            <person name="Jetten M.S.M."/>
            <person name="Mascher T."/>
            <person name="Medema M.H."/>
            <person name="Devos D.P."/>
            <person name="Kaster A.-K."/>
            <person name="Ovreas L."/>
            <person name="Rohde M."/>
            <person name="Galperin M.Y."/>
            <person name="Jogler C."/>
        </authorList>
    </citation>
    <scope>NUCLEOTIDE SEQUENCE [LARGE SCALE GENOMIC DNA]</scope>
    <source>
        <strain evidence="1 2">Pla133</strain>
    </source>
</reference>
<keyword evidence="2" id="KW-1185">Reference proteome</keyword>
<name>A0A518BL53_9BACT</name>